<dbReference type="PRINTS" id="PR00344">
    <property type="entry name" value="BCTRLSENSOR"/>
</dbReference>
<dbReference type="InterPro" id="IPR005467">
    <property type="entry name" value="His_kinase_dom"/>
</dbReference>
<feature type="domain" description="Histidine kinase" evidence="12">
    <location>
        <begin position="349"/>
        <end position="562"/>
    </location>
</feature>
<dbReference type="RefSeq" id="WP_109636897.1">
    <property type="nucleotide sequence ID" value="NZ_QGHB01000004.1"/>
</dbReference>
<evidence type="ECO:0000256" key="4">
    <source>
        <dbReference type="ARBA" id="ARBA00022553"/>
    </source>
</evidence>
<keyword evidence="8 11" id="KW-1133">Transmembrane helix</keyword>
<evidence type="ECO:0000256" key="9">
    <source>
        <dbReference type="ARBA" id="ARBA00023012"/>
    </source>
</evidence>
<evidence type="ECO:0000256" key="8">
    <source>
        <dbReference type="ARBA" id="ARBA00022989"/>
    </source>
</evidence>
<dbReference type="Pfam" id="PF02518">
    <property type="entry name" value="HATPase_c"/>
    <property type="match status" value="1"/>
</dbReference>
<evidence type="ECO:0000256" key="5">
    <source>
        <dbReference type="ARBA" id="ARBA00022679"/>
    </source>
</evidence>
<dbReference type="EC" id="2.7.13.3" evidence="3"/>
<dbReference type="PANTHER" id="PTHR45436:SF5">
    <property type="entry name" value="SENSOR HISTIDINE KINASE TRCS"/>
    <property type="match status" value="1"/>
</dbReference>
<evidence type="ECO:0000256" key="11">
    <source>
        <dbReference type="SAM" id="Phobius"/>
    </source>
</evidence>
<evidence type="ECO:0000256" key="6">
    <source>
        <dbReference type="ARBA" id="ARBA00022692"/>
    </source>
</evidence>
<keyword evidence="7 14" id="KW-0418">Kinase</keyword>
<dbReference type="CDD" id="cd00075">
    <property type="entry name" value="HATPase"/>
    <property type="match status" value="1"/>
</dbReference>
<dbReference type="Pfam" id="PF00672">
    <property type="entry name" value="HAMP"/>
    <property type="match status" value="1"/>
</dbReference>
<keyword evidence="4" id="KW-0597">Phosphoprotein</keyword>
<comment type="catalytic activity">
    <reaction evidence="1">
        <text>ATP + protein L-histidine = ADP + protein N-phospho-L-histidine.</text>
        <dbReference type="EC" id="2.7.13.3"/>
    </reaction>
</comment>
<dbReference type="SUPFAM" id="SSF158472">
    <property type="entry name" value="HAMP domain-like"/>
    <property type="match status" value="1"/>
</dbReference>
<feature type="transmembrane region" description="Helical" evidence="11">
    <location>
        <begin position="266"/>
        <end position="287"/>
    </location>
</feature>
<dbReference type="FunFam" id="3.30.565.10:FF:000006">
    <property type="entry name" value="Sensor histidine kinase WalK"/>
    <property type="match status" value="1"/>
</dbReference>
<reference evidence="14 15" key="1">
    <citation type="submission" date="2018-05" db="EMBL/GenBank/DDBJ databases">
        <title>Genomic Encyclopedia of Type Strains, Phase IV (KMG-IV): sequencing the most valuable type-strain genomes for metagenomic binning, comparative biology and taxonomic classification.</title>
        <authorList>
            <person name="Goeker M."/>
        </authorList>
    </citation>
    <scope>NUCLEOTIDE SEQUENCE [LARGE SCALE GENOMIC DNA]</scope>
    <source>
        <strain evidence="14 15">DSM 45480</strain>
    </source>
</reference>
<evidence type="ECO:0000313" key="15">
    <source>
        <dbReference type="Proteomes" id="UP000246005"/>
    </source>
</evidence>
<dbReference type="InterPro" id="IPR003660">
    <property type="entry name" value="HAMP_dom"/>
</dbReference>
<dbReference type="InterPro" id="IPR036097">
    <property type="entry name" value="HisK_dim/P_sf"/>
</dbReference>
<dbReference type="InterPro" id="IPR003661">
    <property type="entry name" value="HisK_dim/P_dom"/>
</dbReference>
<evidence type="ECO:0000259" key="12">
    <source>
        <dbReference type="PROSITE" id="PS50109"/>
    </source>
</evidence>
<dbReference type="SMART" id="SM00304">
    <property type="entry name" value="HAMP"/>
    <property type="match status" value="1"/>
</dbReference>
<proteinExistence type="predicted"/>
<dbReference type="SUPFAM" id="SSF55874">
    <property type="entry name" value="ATPase domain of HSP90 chaperone/DNA topoisomerase II/histidine kinase"/>
    <property type="match status" value="1"/>
</dbReference>
<dbReference type="PROSITE" id="PS50109">
    <property type="entry name" value="HIS_KIN"/>
    <property type="match status" value="1"/>
</dbReference>
<evidence type="ECO:0000256" key="1">
    <source>
        <dbReference type="ARBA" id="ARBA00000085"/>
    </source>
</evidence>
<evidence type="ECO:0000259" key="13">
    <source>
        <dbReference type="PROSITE" id="PS50885"/>
    </source>
</evidence>
<evidence type="ECO:0000256" key="3">
    <source>
        <dbReference type="ARBA" id="ARBA00012438"/>
    </source>
</evidence>
<dbReference type="Gene3D" id="3.30.565.10">
    <property type="entry name" value="Histidine kinase-like ATPase, C-terminal domain"/>
    <property type="match status" value="1"/>
</dbReference>
<dbReference type="Pfam" id="PF00512">
    <property type="entry name" value="HisKA"/>
    <property type="match status" value="1"/>
</dbReference>
<gene>
    <name evidence="14" type="ORF">C8D88_104476</name>
</gene>
<evidence type="ECO:0000256" key="2">
    <source>
        <dbReference type="ARBA" id="ARBA00004236"/>
    </source>
</evidence>
<dbReference type="AlphaFoldDB" id="A0A316I2F0"/>
<comment type="caution">
    <text evidence="14">The sequence shown here is derived from an EMBL/GenBank/DDBJ whole genome shotgun (WGS) entry which is preliminary data.</text>
</comment>
<organism evidence="14 15">
    <name type="scientific">Lentzea atacamensis</name>
    <dbReference type="NCBI Taxonomy" id="531938"/>
    <lineage>
        <taxon>Bacteria</taxon>
        <taxon>Bacillati</taxon>
        <taxon>Actinomycetota</taxon>
        <taxon>Actinomycetes</taxon>
        <taxon>Pseudonocardiales</taxon>
        <taxon>Pseudonocardiaceae</taxon>
        <taxon>Lentzea</taxon>
    </lineage>
</organism>
<name>A0A316I2F0_9PSEU</name>
<dbReference type="Proteomes" id="UP000246005">
    <property type="component" value="Unassembled WGS sequence"/>
</dbReference>
<dbReference type="Gene3D" id="6.10.340.10">
    <property type="match status" value="1"/>
</dbReference>
<dbReference type="CDD" id="cd00082">
    <property type="entry name" value="HisKA"/>
    <property type="match status" value="1"/>
</dbReference>
<protein>
    <recommendedName>
        <fullName evidence="3">histidine kinase</fullName>
        <ecNumber evidence="3">2.7.13.3</ecNumber>
    </recommendedName>
</protein>
<sequence>MRRSVFTRLLVVVVLIAVCSIAATAWLATQLTRASIAREQGRELASDNRIYATLLAYATGHRDWSEVDGYLDSLVDENPHRRIALVTKDGRKVADRGGDGGQLPATAAAVVDALAVDPVLVPDAPADRIDKRVLGPFRTPIDFRDREDRTGSLYCLRLVKKEQARLDCREHQLPFDTAADFHALLDLEDLVNACLARKSLPSVDLDPDYTPAQKQATPPPDEPAVAACVAASRKEQLAPYVASPVLLYLTNPSGTPTTAISLSGNGWQIVGAAAAVLLVAVGVAAFAGARITRPLRALTAAAQHLSGGSDIPPVPERGQDEIAGLTRAFNTMVANRAQLEQARKAMVSDVAHELRTPLSNIRGWLEAAEDGVSDLDPALVTLLLKEALVLQHVVDDLQDLAIADAGSLRLTVAPVPVRAALEQVRAAHEVRAAQAGVALSASAEELTVEADALRLRQILDNLVANALRYVPSGGSVSVSAARDHDDVVIAVADTGAGISAEDLPHVFDRFWRADKSRARSTGGSGLGLAIVRKLTEAHGGTAGVTSTPGQGTTFTVRLPIRAGAGAAEPV</sequence>
<feature type="domain" description="HAMP" evidence="13">
    <location>
        <begin position="289"/>
        <end position="341"/>
    </location>
</feature>
<dbReference type="CDD" id="cd06225">
    <property type="entry name" value="HAMP"/>
    <property type="match status" value="1"/>
</dbReference>
<dbReference type="SMART" id="SM00388">
    <property type="entry name" value="HisKA"/>
    <property type="match status" value="1"/>
</dbReference>
<dbReference type="GO" id="GO:0005886">
    <property type="term" value="C:plasma membrane"/>
    <property type="evidence" value="ECO:0007669"/>
    <property type="project" value="UniProtKB-SubCell"/>
</dbReference>
<evidence type="ECO:0000256" key="7">
    <source>
        <dbReference type="ARBA" id="ARBA00022777"/>
    </source>
</evidence>
<dbReference type="InterPro" id="IPR004358">
    <property type="entry name" value="Sig_transdc_His_kin-like_C"/>
</dbReference>
<dbReference type="SMART" id="SM00387">
    <property type="entry name" value="HATPase_c"/>
    <property type="match status" value="1"/>
</dbReference>
<dbReference type="EMBL" id="QGHB01000004">
    <property type="protein sequence ID" value="PWK87315.1"/>
    <property type="molecule type" value="Genomic_DNA"/>
</dbReference>
<dbReference type="SUPFAM" id="SSF47384">
    <property type="entry name" value="Homodimeric domain of signal transducing histidine kinase"/>
    <property type="match status" value="1"/>
</dbReference>
<accession>A0A316I2F0</accession>
<dbReference type="InterPro" id="IPR036890">
    <property type="entry name" value="HATPase_C_sf"/>
</dbReference>
<dbReference type="GO" id="GO:0000155">
    <property type="term" value="F:phosphorelay sensor kinase activity"/>
    <property type="evidence" value="ECO:0007669"/>
    <property type="project" value="InterPro"/>
</dbReference>
<keyword evidence="9" id="KW-0902">Two-component regulatory system</keyword>
<dbReference type="InterPro" id="IPR003594">
    <property type="entry name" value="HATPase_dom"/>
</dbReference>
<dbReference type="Gene3D" id="1.10.287.130">
    <property type="match status" value="1"/>
</dbReference>
<dbReference type="InterPro" id="IPR050428">
    <property type="entry name" value="TCS_sensor_his_kinase"/>
</dbReference>
<dbReference type="PROSITE" id="PS50885">
    <property type="entry name" value="HAMP"/>
    <property type="match status" value="1"/>
</dbReference>
<keyword evidence="5" id="KW-0808">Transferase</keyword>
<evidence type="ECO:0000313" key="14">
    <source>
        <dbReference type="EMBL" id="PWK87315.1"/>
    </source>
</evidence>
<keyword evidence="10 11" id="KW-0472">Membrane</keyword>
<comment type="subcellular location">
    <subcellularLocation>
        <location evidence="2">Cell membrane</location>
    </subcellularLocation>
</comment>
<dbReference type="PANTHER" id="PTHR45436">
    <property type="entry name" value="SENSOR HISTIDINE KINASE YKOH"/>
    <property type="match status" value="1"/>
</dbReference>
<keyword evidence="6 11" id="KW-0812">Transmembrane</keyword>
<evidence type="ECO:0000256" key="10">
    <source>
        <dbReference type="ARBA" id="ARBA00023136"/>
    </source>
</evidence>